<dbReference type="GO" id="GO:0001510">
    <property type="term" value="P:RNA methylation"/>
    <property type="evidence" value="ECO:0007669"/>
    <property type="project" value="InterPro"/>
</dbReference>
<feature type="compositionally biased region" description="Low complexity" evidence="6">
    <location>
        <begin position="63"/>
        <end position="82"/>
    </location>
</feature>
<dbReference type="PANTHER" id="PTHR22808:SF6">
    <property type="entry name" value="SAM-DEPENDENT MTASE RSMB_NOP-TYPE DOMAIN-CONTAINING PROTEIN"/>
    <property type="match status" value="1"/>
</dbReference>
<feature type="binding site" evidence="5">
    <location>
        <position position="585"/>
    </location>
    <ligand>
        <name>S-adenosyl-L-methionine</name>
        <dbReference type="ChEBI" id="CHEBI:59789"/>
    </ligand>
</feature>
<dbReference type="InterPro" id="IPR029063">
    <property type="entry name" value="SAM-dependent_MTases_sf"/>
</dbReference>
<dbReference type="InterPro" id="IPR023267">
    <property type="entry name" value="RCMT"/>
</dbReference>
<dbReference type="PANTHER" id="PTHR22808">
    <property type="entry name" value="NCL1 YEAST -RELATED NOL1/NOP2/FMU SUN DOMAIN-CONTAINING"/>
    <property type="match status" value="1"/>
</dbReference>
<evidence type="ECO:0000256" key="4">
    <source>
        <dbReference type="ARBA" id="ARBA00022884"/>
    </source>
</evidence>
<dbReference type="Gene3D" id="3.40.50.150">
    <property type="entry name" value="Vaccinia Virus protein VP39"/>
    <property type="match status" value="1"/>
</dbReference>
<feature type="region of interest" description="Disordered" evidence="6">
    <location>
        <begin position="35"/>
        <end position="90"/>
    </location>
</feature>
<gene>
    <name evidence="9" type="ORF">PGLA2088_LOCUS5716</name>
</gene>
<comment type="caution">
    <text evidence="5">Lacks conserved residue(s) required for the propagation of feature annotation.</text>
</comment>
<evidence type="ECO:0000256" key="1">
    <source>
        <dbReference type="ARBA" id="ARBA00022603"/>
    </source>
</evidence>
<dbReference type="InterPro" id="IPR049560">
    <property type="entry name" value="MeTrfase_RsmB-F_NOP2_cat"/>
</dbReference>
<reference evidence="9" key="1">
    <citation type="submission" date="2021-02" db="EMBL/GenBank/DDBJ databases">
        <authorList>
            <person name="Dougan E. K."/>
            <person name="Rhodes N."/>
            <person name="Thang M."/>
            <person name="Chan C."/>
        </authorList>
    </citation>
    <scope>NUCLEOTIDE SEQUENCE</scope>
</reference>
<keyword evidence="2 5" id="KW-0808">Transferase</keyword>
<comment type="caution">
    <text evidence="9">The sequence shown here is derived from an EMBL/GenBank/DDBJ whole genome shotgun (WGS) entry which is preliminary data.</text>
</comment>
<feature type="binding site" evidence="5">
    <location>
        <position position="538"/>
    </location>
    <ligand>
        <name>S-adenosyl-L-methionine</name>
        <dbReference type="ChEBI" id="CHEBI:59789"/>
    </ligand>
</feature>
<feature type="signal peptide" evidence="7">
    <location>
        <begin position="1"/>
        <end position="34"/>
    </location>
</feature>
<keyword evidence="7" id="KW-0732">Signal</keyword>
<dbReference type="Proteomes" id="UP000626109">
    <property type="component" value="Unassembled WGS sequence"/>
</dbReference>
<evidence type="ECO:0000256" key="6">
    <source>
        <dbReference type="SAM" id="MobiDB-lite"/>
    </source>
</evidence>
<keyword evidence="1 5" id="KW-0489">Methyltransferase</keyword>
<dbReference type="Pfam" id="PF01189">
    <property type="entry name" value="Methyltr_RsmB-F"/>
    <property type="match status" value="1"/>
</dbReference>
<dbReference type="SUPFAM" id="SSF53335">
    <property type="entry name" value="S-adenosyl-L-methionine-dependent methyltransferases"/>
    <property type="match status" value="1"/>
</dbReference>
<proteinExistence type="inferred from homology"/>
<evidence type="ECO:0000256" key="7">
    <source>
        <dbReference type="SAM" id="SignalP"/>
    </source>
</evidence>
<keyword evidence="4 5" id="KW-0694">RNA-binding</keyword>
<protein>
    <recommendedName>
        <fullName evidence="8">SAM-dependent MTase RsmB/NOP-type domain-containing protein</fullName>
    </recommendedName>
</protein>
<evidence type="ECO:0000313" key="10">
    <source>
        <dbReference type="Proteomes" id="UP000626109"/>
    </source>
</evidence>
<dbReference type="GO" id="GO:0003723">
    <property type="term" value="F:RNA binding"/>
    <property type="evidence" value="ECO:0007669"/>
    <property type="project" value="UniProtKB-UniRule"/>
</dbReference>
<accession>A0A813I9S0</accession>
<evidence type="ECO:0000256" key="2">
    <source>
        <dbReference type="ARBA" id="ARBA00022679"/>
    </source>
</evidence>
<dbReference type="PROSITE" id="PS51686">
    <property type="entry name" value="SAM_MT_RSMB_NOP"/>
    <property type="match status" value="1"/>
</dbReference>
<evidence type="ECO:0000313" key="9">
    <source>
        <dbReference type="EMBL" id="CAE8647478.1"/>
    </source>
</evidence>
<feature type="chain" id="PRO_5033035223" description="SAM-dependent MTase RsmB/NOP-type domain-containing protein" evidence="7">
    <location>
        <begin position="35"/>
        <end position="594"/>
    </location>
</feature>
<dbReference type="GO" id="GO:0008173">
    <property type="term" value="F:RNA methyltransferase activity"/>
    <property type="evidence" value="ECO:0007669"/>
    <property type="project" value="InterPro"/>
</dbReference>
<comment type="similarity">
    <text evidence="5">Belongs to the class I-like SAM-binding methyltransferase superfamily. RsmB/NOP family.</text>
</comment>
<feature type="binding site" evidence="5">
    <location>
        <begin position="504"/>
        <end position="510"/>
    </location>
    <ligand>
        <name>S-adenosyl-L-methionine</name>
        <dbReference type="ChEBI" id="CHEBI:59789"/>
    </ligand>
</feature>
<feature type="domain" description="SAM-dependent MTase RsmB/NOP-type" evidence="8">
    <location>
        <begin position="396"/>
        <end position="594"/>
    </location>
</feature>
<feature type="non-terminal residue" evidence="9">
    <location>
        <position position="594"/>
    </location>
</feature>
<evidence type="ECO:0000259" key="8">
    <source>
        <dbReference type="PROSITE" id="PS51686"/>
    </source>
</evidence>
<name>A0A813I9S0_POLGL</name>
<evidence type="ECO:0000256" key="3">
    <source>
        <dbReference type="ARBA" id="ARBA00022691"/>
    </source>
</evidence>
<dbReference type="AlphaFoldDB" id="A0A813I9S0"/>
<dbReference type="PRINTS" id="PR02008">
    <property type="entry name" value="RCMTFAMILY"/>
</dbReference>
<keyword evidence="3 5" id="KW-0949">S-adenosyl-L-methionine</keyword>
<dbReference type="InterPro" id="IPR001678">
    <property type="entry name" value="MeTrfase_RsmB-F_NOP2_dom"/>
</dbReference>
<organism evidence="9 10">
    <name type="scientific">Polarella glacialis</name>
    <name type="common">Dinoflagellate</name>
    <dbReference type="NCBI Taxonomy" id="89957"/>
    <lineage>
        <taxon>Eukaryota</taxon>
        <taxon>Sar</taxon>
        <taxon>Alveolata</taxon>
        <taxon>Dinophyceae</taxon>
        <taxon>Suessiales</taxon>
        <taxon>Suessiaceae</taxon>
        <taxon>Polarella</taxon>
    </lineage>
</organism>
<evidence type="ECO:0000256" key="5">
    <source>
        <dbReference type="PROSITE-ProRule" id="PRU01023"/>
    </source>
</evidence>
<dbReference type="EMBL" id="CAJNNW010005502">
    <property type="protein sequence ID" value="CAE8647478.1"/>
    <property type="molecule type" value="Genomic_DNA"/>
</dbReference>
<sequence>MSGNEPPRRRSSSHGTAALLTLGVLILRRHISSSDEVGPAFAPSAPTPRLFGRSNNHDDKNKNNNNIKFNHNNNNNKFNHKNNNNDKNNRLRRTWRPALGEGPEAARELLSLLDAEASVTGRGSGLSAAERRRVFELAEELQALESAARRPGGCGSQEAPLAGTWRLLFQGAEGPEVSASSPDSWKSYFAGEGPSPLQNLVTTDTSSVGSVFQSLELVADSAGASSGTPSGGSKLRSPLGGSFVNLIDFSPTGCLEISASLEGEIQPGRLSFRFQGGEFRFRPLWNGTLVLPYPVPFKLLGDKAVGWLDTLYLDSQTSCMKMEYVVGFQAPGHQEKVNAETGWEEPWKSNFGAIIDEALDRFEAHYHQQGIARDHREWQKLRNSLRQPLPVAFRLCAGTGERGRKARAELDKLRKELAEGCTTARGRFVPAPRAFGFADAMSLGCDDKTLKQEQKEAPYSALARLAWWLSRSAAQGVVSRQEVVSAVPVAVLGIDPRHSVLDMCAAPGSKTLQALEKTCPAEDAEDLGGSGGAVIANELSASRAHILARRCSLLGASASSRFAVVQHKAQTFPGPTGLFDRIVCDVPCSGDGTM</sequence>